<organism evidence="1 2">
    <name type="scientific">Agrococcus baldri</name>
    <dbReference type="NCBI Taxonomy" id="153730"/>
    <lineage>
        <taxon>Bacteria</taxon>
        <taxon>Bacillati</taxon>
        <taxon>Actinomycetota</taxon>
        <taxon>Actinomycetes</taxon>
        <taxon>Micrococcales</taxon>
        <taxon>Microbacteriaceae</taxon>
        <taxon>Agrococcus</taxon>
    </lineage>
</organism>
<protein>
    <submittedName>
        <fullName evidence="1">Uncharacterized protein</fullName>
    </submittedName>
</protein>
<proteinExistence type="predicted"/>
<name>A0AA94HMJ1_9MICO</name>
<gene>
    <name evidence="1" type="ORF">SAMN04487783_1526</name>
</gene>
<evidence type="ECO:0000313" key="1">
    <source>
        <dbReference type="EMBL" id="SFS11159.1"/>
    </source>
</evidence>
<dbReference type="AlphaFoldDB" id="A0AA94HMJ1"/>
<sequence>MSYSTHQLPASRRAALSASQLLARWALGADADEQRRREARAYEDALEAREQRNLDALARQLLA</sequence>
<dbReference type="RefSeq" id="WP_092917396.1">
    <property type="nucleotide sequence ID" value="NZ_FOZN01000002.1"/>
</dbReference>
<keyword evidence="2" id="KW-1185">Reference proteome</keyword>
<dbReference type="EMBL" id="FOZN01000002">
    <property type="protein sequence ID" value="SFS11159.1"/>
    <property type="molecule type" value="Genomic_DNA"/>
</dbReference>
<dbReference type="Proteomes" id="UP000198506">
    <property type="component" value="Unassembled WGS sequence"/>
</dbReference>
<evidence type="ECO:0000313" key="2">
    <source>
        <dbReference type="Proteomes" id="UP000198506"/>
    </source>
</evidence>
<accession>A0AA94HMJ1</accession>
<reference evidence="1 2" key="1">
    <citation type="submission" date="2016-10" db="EMBL/GenBank/DDBJ databases">
        <authorList>
            <person name="Varghese N."/>
            <person name="Submissions S."/>
        </authorList>
    </citation>
    <scope>NUCLEOTIDE SEQUENCE [LARGE SCALE GENOMIC DNA]</scope>
    <source>
        <strain evidence="1 2">IAM 15147</strain>
    </source>
</reference>
<comment type="caution">
    <text evidence="1">The sequence shown here is derived from an EMBL/GenBank/DDBJ whole genome shotgun (WGS) entry which is preliminary data.</text>
</comment>